<evidence type="ECO:0000256" key="12">
    <source>
        <dbReference type="ARBA" id="ARBA00023122"/>
    </source>
</evidence>
<comment type="caution">
    <text evidence="19">The sequence shown here is derived from an EMBL/GenBank/DDBJ whole genome shotgun (WGS) entry which is preliminary data.</text>
</comment>
<keyword evidence="9 14" id="KW-0862">Zinc</keyword>
<accession>A0A8J3K6L7</accession>
<evidence type="ECO:0000256" key="11">
    <source>
        <dbReference type="ARBA" id="ARBA00023049"/>
    </source>
</evidence>
<keyword evidence="8 14" id="KW-0378">Hydrolase</keyword>
<comment type="cofactor">
    <cofactor evidence="14 16">
        <name>Zn(2+)</name>
        <dbReference type="ChEBI" id="CHEBI:29105"/>
    </cofactor>
    <text evidence="14 16">Binds 1 zinc ion per subunit.</text>
</comment>
<feature type="binding site" evidence="16">
    <location>
        <position position="174"/>
    </location>
    <ligand>
        <name>Zn(2+)</name>
        <dbReference type="ChEBI" id="CHEBI:29105"/>
        <note>catalytic</note>
    </ligand>
</feature>
<organism evidence="19 20">
    <name type="scientific">Catellatospora chokoriensis</name>
    <dbReference type="NCBI Taxonomy" id="310353"/>
    <lineage>
        <taxon>Bacteria</taxon>
        <taxon>Bacillati</taxon>
        <taxon>Actinomycetota</taxon>
        <taxon>Actinomycetes</taxon>
        <taxon>Micromonosporales</taxon>
        <taxon>Micromonosporaceae</taxon>
        <taxon>Catellatospora</taxon>
    </lineage>
</organism>
<dbReference type="SUPFAM" id="SSF54631">
    <property type="entry name" value="CBS-domain pair"/>
    <property type="match status" value="1"/>
</dbReference>
<feature type="binding site" evidence="16">
    <location>
        <position position="78"/>
    </location>
    <ligand>
        <name>Zn(2+)</name>
        <dbReference type="ChEBI" id="CHEBI:29105"/>
        <note>catalytic</note>
    </ligand>
</feature>
<feature type="transmembrane region" description="Helical" evidence="14">
    <location>
        <begin position="58"/>
        <end position="77"/>
    </location>
</feature>
<dbReference type="PANTHER" id="PTHR39188">
    <property type="entry name" value="MEMBRANE-ASSOCIATED ZINC METALLOPROTEASE M50B"/>
    <property type="match status" value="1"/>
</dbReference>
<dbReference type="PANTHER" id="PTHR39188:SF3">
    <property type="entry name" value="STAGE IV SPORULATION PROTEIN FB"/>
    <property type="match status" value="1"/>
</dbReference>
<evidence type="ECO:0000256" key="5">
    <source>
        <dbReference type="ARBA" id="ARBA00022692"/>
    </source>
</evidence>
<dbReference type="Pfam" id="PF00571">
    <property type="entry name" value="CBS"/>
    <property type="match status" value="1"/>
</dbReference>
<gene>
    <name evidence="19" type="ORF">Cch02nite_75700</name>
</gene>
<dbReference type="GO" id="GO:0005886">
    <property type="term" value="C:plasma membrane"/>
    <property type="evidence" value="ECO:0007669"/>
    <property type="project" value="UniProtKB-SubCell"/>
</dbReference>
<keyword evidence="11 14" id="KW-0482">Metalloprotease</keyword>
<dbReference type="PIRSF" id="PIRSF006404">
    <property type="entry name" value="UCP006404_Pept_M50_CBS"/>
    <property type="match status" value="1"/>
</dbReference>
<keyword evidence="10 14" id="KW-1133">Transmembrane helix</keyword>
<keyword evidence="6 14" id="KW-0479">Metal-binding</keyword>
<evidence type="ECO:0000313" key="19">
    <source>
        <dbReference type="EMBL" id="GIF94126.1"/>
    </source>
</evidence>
<evidence type="ECO:0000256" key="8">
    <source>
        <dbReference type="ARBA" id="ARBA00022801"/>
    </source>
</evidence>
<evidence type="ECO:0000256" key="7">
    <source>
        <dbReference type="ARBA" id="ARBA00022737"/>
    </source>
</evidence>
<evidence type="ECO:0000259" key="17">
    <source>
        <dbReference type="Pfam" id="PF00571"/>
    </source>
</evidence>
<feature type="domain" description="Peptidase M50" evidence="18">
    <location>
        <begin position="67"/>
        <end position="153"/>
    </location>
</feature>
<feature type="transmembrane region" description="Helical" evidence="14">
    <location>
        <begin position="223"/>
        <end position="245"/>
    </location>
</feature>
<keyword evidence="13 14" id="KW-0472">Membrane</keyword>
<evidence type="ECO:0000256" key="4">
    <source>
        <dbReference type="ARBA" id="ARBA00022670"/>
    </source>
</evidence>
<keyword evidence="20" id="KW-1185">Reference proteome</keyword>
<dbReference type="InterPro" id="IPR000644">
    <property type="entry name" value="CBS_dom"/>
</dbReference>
<evidence type="ECO:0000256" key="9">
    <source>
        <dbReference type="ARBA" id="ARBA00022833"/>
    </source>
</evidence>
<evidence type="ECO:0000256" key="2">
    <source>
        <dbReference type="ARBA" id="ARBA00007931"/>
    </source>
</evidence>
<dbReference type="Pfam" id="PF02163">
    <property type="entry name" value="Peptidase_M50"/>
    <property type="match status" value="1"/>
</dbReference>
<evidence type="ECO:0000256" key="3">
    <source>
        <dbReference type="ARBA" id="ARBA00022475"/>
    </source>
</evidence>
<evidence type="ECO:0000256" key="13">
    <source>
        <dbReference type="ARBA" id="ARBA00023136"/>
    </source>
</evidence>
<evidence type="ECO:0000256" key="16">
    <source>
        <dbReference type="PIRSR" id="PIRSR006404-2"/>
    </source>
</evidence>
<dbReference type="InterPro" id="IPR046342">
    <property type="entry name" value="CBS_dom_sf"/>
</dbReference>
<comment type="subcellular location">
    <subcellularLocation>
        <location evidence="1 14">Cell membrane</location>
        <topology evidence="1 14">Multi-pass membrane protein</topology>
    </subcellularLocation>
</comment>
<feature type="transmembrane region" description="Helical" evidence="14">
    <location>
        <begin position="118"/>
        <end position="139"/>
    </location>
</feature>
<dbReference type="InterPro" id="IPR016483">
    <property type="entry name" value="UCP006404_Pept_M50_CBS"/>
</dbReference>
<evidence type="ECO:0000256" key="10">
    <source>
        <dbReference type="ARBA" id="ARBA00022989"/>
    </source>
</evidence>
<evidence type="ECO:0000256" key="14">
    <source>
        <dbReference type="PIRNR" id="PIRNR006404"/>
    </source>
</evidence>
<feature type="active site" evidence="15">
    <location>
        <position position="79"/>
    </location>
</feature>
<dbReference type="RefSeq" id="WP_239121001.1">
    <property type="nucleotide sequence ID" value="NZ_BAAALB010000037.1"/>
</dbReference>
<evidence type="ECO:0000256" key="15">
    <source>
        <dbReference type="PIRSR" id="PIRSR006404-1"/>
    </source>
</evidence>
<protein>
    <recommendedName>
        <fullName evidence="14">Zinc metalloprotease</fullName>
    </recommendedName>
</protein>
<evidence type="ECO:0000256" key="1">
    <source>
        <dbReference type="ARBA" id="ARBA00004651"/>
    </source>
</evidence>
<keyword evidence="12" id="KW-0129">CBS domain</keyword>
<name>A0A8J3K6L7_9ACTN</name>
<dbReference type="GO" id="GO:0006508">
    <property type="term" value="P:proteolysis"/>
    <property type="evidence" value="ECO:0007669"/>
    <property type="project" value="UniProtKB-KW"/>
</dbReference>
<feature type="binding site" evidence="16">
    <location>
        <position position="82"/>
    </location>
    <ligand>
        <name>Zn(2+)</name>
        <dbReference type="ChEBI" id="CHEBI:29105"/>
        <note>catalytic</note>
    </ligand>
</feature>
<dbReference type="GO" id="GO:0008237">
    <property type="term" value="F:metallopeptidase activity"/>
    <property type="evidence" value="ECO:0007669"/>
    <property type="project" value="UniProtKB-UniRule"/>
</dbReference>
<feature type="transmembrane region" description="Helical" evidence="14">
    <location>
        <begin position="151"/>
        <end position="171"/>
    </location>
</feature>
<evidence type="ECO:0000256" key="6">
    <source>
        <dbReference type="ARBA" id="ARBA00022723"/>
    </source>
</evidence>
<dbReference type="Proteomes" id="UP000619293">
    <property type="component" value="Unassembled WGS sequence"/>
</dbReference>
<feature type="transmembrane region" description="Helical" evidence="14">
    <location>
        <begin position="20"/>
        <end position="46"/>
    </location>
</feature>
<keyword evidence="5 14" id="KW-0812">Transmembrane</keyword>
<reference evidence="19 20" key="1">
    <citation type="submission" date="2021-01" db="EMBL/GenBank/DDBJ databases">
        <title>Whole genome shotgun sequence of Catellatospora chokoriensis NBRC 107358.</title>
        <authorList>
            <person name="Komaki H."/>
            <person name="Tamura T."/>
        </authorList>
    </citation>
    <scope>NUCLEOTIDE SEQUENCE [LARGE SCALE GENOMIC DNA]</scope>
    <source>
        <strain evidence="19 20">NBRC 107358</strain>
    </source>
</reference>
<keyword evidence="4 14" id="KW-0645">Protease</keyword>
<feature type="transmembrane region" description="Helical" evidence="14">
    <location>
        <begin position="192"/>
        <end position="217"/>
    </location>
</feature>
<sequence>MTDSTSKSASRGERKSGFQVGRIFGFPLRLSVSWVIMSVLITVWYGDRLGDVLHLDGAARYLAGLGFVACLLLSVLLHELGHALTARHYGIGVKGITLDLLGGYTEFDHDSPRPGVELATALAGPAVSALLGIGSVIAALLLPDGTIADQIAFQLALCNIIVAIYNALPGWPLDGGRALRAVVWGIKGDRDAGLLVAGWSGRVVAVATVLISVWLYFTGWYQLVGVLFGLFVAFSIWQGAAGAVMTARVRSRYPLVDPVRLARPLFTVPTGTSLAEATRRATEAGHAAPVLGVADSDGRLIALVVPEAAAAVPEQRRPWITVETLARGIDGVATIPSGARGADVIKLLRGDPATPYLVVDGENVVGVLTVMDVVQVLDPAALKAAN</sequence>
<evidence type="ECO:0000259" key="18">
    <source>
        <dbReference type="Pfam" id="PF02163"/>
    </source>
</evidence>
<keyword evidence="3 14" id="KW-1003">Cell membrane</keyword>
<proteinExistence type="inferred from homology"/>
<dbReference type="AlphaFoldDB" id="A0A8J3K6L7"/>
<evidence type="ECO:0000313" key="20">
    <source>
        <dbReference type="Proteomes" id="UP000619293"/>
    </source>
</evidence>
<comment type="similarity">
    <text evidence="2 14">Belongs to the peptidase M50B family.</text>
</comment>
<dbReference type="GO" id="GO:0046872">
    <property type="term" value="F:metal ion binding"/>
    <property type="evidence" value="ECO:0007669"/>
    <property type="project" value="UniProtKB-UniRule"/>
</dbReference>
<dbReference type="EMBL" id="BONG01000082">
    <property type="protein sequence ID" value="GIF94126.1"/>
    <property type="molecule type" value="Genomic_DNA"/>
</dbReference>
<dbReference type="InterPro" id="IPR008915">
    <property type="entry name" value="Peptidase_M50"/>
</dbReference>
<feature type="domain" description="CBS" evidence="17">
    <location>
        <begin position="332"/>
        <end position="377"/>
    </location>
</feature>
<keyword evidence="7" id="KW-0677">Repeat</keyword>